<organism evidence="2 3">
    <name type="scientific">Rubripirellula lacrimiformis</name>
    <dbReference type="NCBI Taxonomy" id="1930273"/>
    <lineage>
        <taxon>Bacteria</taxon>
        <taxon>Pseudomonadati</taxon>
        <taxon>Planctomycetota</taxon>
        <taxon>Planctomycetia</taxon>
        <taxon>Pirellulales</taxon>
        <taxon>Pirellulaceae</taxon>
        <taxon>Rubripirellula</taxon>
    </lineage>
</organism>
<dbReference type="OrthoDB" id="259106at2"/>
<sequence length="576" mass="64245">MGHSDPVDGTEPLPIVVVVFEHDASRLGAAVEYDAALTLWATMSEDPANWDEVAGYWPRYRCLPGPDAVLFNSGVCEFLDGLPIQPCDRDQAIAAIEGHGNWFAIDLVQKRIVTGSDMQPLGRQATLALATDEKGKQRCPLPFALPDWWELHEAAEASLVSLPRETEIQIPRCDREVLFGLPMISDLASRILKVVGAGRMPVENNTGRGPSVAMNAVTVEVHRDWLMTPRSDLDGQRPRDSMHGAHDWSDSIVEGQRMRFSDGAPMIAAPDDVLGYADAPMGREEMIVYFDLCREIIDAGWQWCQERLDASDDSKVDASGDWLDPLVTYLIEVRDSWMHHPFEGDAPPEFIIECSRRRVPRGDDIPIVGMEGPEVEQHMPDCDCPICDIMASGMFGPGFTILDGHQLELDDEFAFSTHQFIEDWEQEQEELREFRDSFGDEPFGSGNSMEAGESEDDIFASAWSNPMSDDPLPGDPQGHLKLSFRLAEIIGDLENAGAERGTIRSLNNAFRNYRESDRADVSAARTDLARQLDHIAEQYPSLLPKIADFQSQVDELQRESAEVQGEKESRDNDSSR</sequence>
<dbReference type="EMBL" id="CP036525">
    <property type="protein sequence ID" value="QDT05045.1"/>
    <property type="molecule type" value="Genomic_DNA"/>
</dbReference>
<accession>A0A517ND31</accession>
<evidence type="ECO:0000313" key="3">
    <source>
        <dbReference type="Proteomes" id="UP000318538"/>
    </source>
</evidence>
<dbReference type="RefSeq" id="WP_145170949.1">
    <property type="nucleotide sequence ID" value="NZ_CP036525.1"/>
</dbReference>
<dbReference type="KEGG" id="rlc:K227x_34430"/>
<feature type="region of interest" description="Disordered" evidence="1">
    <location>
        <begin position="229"/>
        <end position="248"/>
    </location>
</feature>
<feature type="compositionally biased region" description="Basic and acidic residues" evidence="1">
    <location>
        <begin position="555"/>
        <end position="576"/>
    </location>
</feature>
<dbReference type="AlphaFoldDB" id="A0A517ND31"/>
<feature type="region of interest" description="Disordered" evidence="1">
    <location>
        <begin position="553"/>
        <end position="576"/>
    </location>
</feature>
<gene>
    <name evidence="2" type="ORF">K227x_34430</name>
</gene>
<protein>
    <submittedName>
        <fullName evidence="2">Uncharacterized protein</fullName>
    </submittedName>
</protein>
<name>A0A517ND31_9BACT</name>
<dbReference type="Proteomes" id="UP000318538">
    <property type="component" value="Chromosome"/>
</dbReference>
<evidence type="ECO:0000256" key="1">
    <source>
        <dbReference type="SAM" id="MobiDB-lite"/>
    </source>
</evidence>
<keyword evidence="3" id="KW-1185">Reference proteome</keyword>
<proteinExistence type="predicted"/>
<evidence type="ECO:0000313" key="2">
    <source>
        <dbReference type="EMBL" id="QDT05045.1"/>
    </source>
</evidence>
<reference evidence="2 3" key="1">
    <citation type="submission" date="2019-02" db="EMBL/GenBank/DDBJ databases">
        <title>Deep-cultivation of Planctomycetes and their phenomic and genomic characterization uncovers novel biology.</title>
        <authorList>
            <person name="Wiegand S."/>
            <person name="Jogler M."/>
            <person name="Boedeker C."/>
            <person name="Pinto D."/>
            <person name="Vollmers J."/>
            <person name="Rivas-Marin E."/>
            <person name="Kohn T."/>
            <person name="Peeters S.H."/>
            <person name="Heuer A."/>
            <person name="Rast P."/>
            <person name="Oberbeckmann S."/>
            <person name="Bunk B."/>
            <person name="Jeske O."/>
            <person name="Meyerdierks A."/>
            <person name="Storesund J.E."/>
            <person name="Kallscheuer N."/>
            <person name="Luecker S."/>
            <person name="Lage O.M."/>
            <person name="Pohl T."/>
            <person name="Merkel B.J."/>
            <person name="Hornburger P."/>
            <person name="Mueller R.-W."/>
            <person name="Bruemmer F."/>
            <person name="Labrenz M."/>
            <person name="Spormann A.M."/>
            <person name="Op den Camp H."/>
            <person name="Overmann J."/>
            <person name="Amann R."/>
            <person name="Jetten M.S.M."/>
            <person name="Mascher T."/>
            <person name="Medema M.H."/>
            <person name="Devos D.P."/>
            <person name="Kaster A.-K."/>
            <person name="Ovreas L."/>
            <person name="Rohde M."/>
            <person name="Galperin M.Y."/>
            <person name="Jogler C."/>
        </authorList>
    </citation>
    <scope>NUCLEOTIDE SEQUENCE [LARGE SCALE GENOMIC DNA]</scope>
    <source>
        <strain evidence="2 3">K22_7</strain>
    </source>
</reference>